<dbReference type="CDD" id="cd05693">
    <property type="entry name" value="S1_Rrp5_repeat_hs1_sc1"/>
    <property type="match status" value="1"/>
</dbReference>
<feature type="domain" description="S1 motif" evidence="14">
    <location>
        <begin position="454"/>
        <end position="523"/>
    </location>
</feature>
<dbReference type="CDD" id="cd04461">
    <property type="entry name" value="S1_Rrp5_repeat_hs8_sc7"/>
    <property type="match status" value="1"/>
</dbReference>
<reference evidence="15" key="2">
    <citation type="submission" date="2025-09" db="UniProtKB">
        <authorList>
            <consortium name="Ensembl"/>
        </authorList>
    </citation>
    <scope>IDENTIFICATION</scope>
</reference>
<dbReference type="PROSITE" id="PS50126">
    <property type="entry name" value="S1"/>
    <property type="match status" value="7"/>
</dbReference>
<comment type="function">
    <text evidence="9">Essential for the generation of mature 18S rRNA, specifically necessary for cleavages at sites A0, 1 and 2 of the 47S precursor. Directly interacts with U3 snoRNA.</text>
</comment>
<evidence type="ECO:0000256" key="1">
    <source>
        <dbReference type="ARBA" id="ARBA00004604"/>
    </source>
</evidence>
<evidence type="ECO:0000313" key="15">
    <source>
        <dbReference type="Ensembl" id="ENSLLEP00000042622.1"/>
    </source>
</evidence>
<dbReference type="InterPro" id="IPR048059">
    <property type="entry name" value="Rrp5_S1_rpt_hs1_sc1"/>
</dbReference>
<dbReference type="FunFam" id="2.40.50.140:FF:000103">
    <property type="entry name" value="protein RRP5 homolog"/>
    <property type="match status" value="2"/>
</dbReference>
<comment type="subcellular location">
    <subcellularLocation>
        <location evidence="1">Nucleus</location>
        <location evidence="1">Nucleolus</location>
    </subcellularLocation>
</comment>
<dbReference type="SMART" id="SM00386">
    <property type="entry name" value="HAT"/>
    <property type="match status" value="5"/>
</dbReference>
<dbReference type="Pfam" id="PF05843">
    <property type="entry name" value="Suf"/>
    <property type="match status" value="2"/>
</dbReference>
<proteinExistence type="predicted"/>
<feature type="compositionally biased region" description="Basic and acidic residues" evidence="13">
    <location>
        <begin position="1239"/>
        <end position="1251"/>
    </location>
</feature>
<dbReference type="InterPro" id="IPR057302">
    <property type="entry name" value="Rrp5_S1"/>
</dbReference>
<feature type="domain" description="S1 motif" evidence="14">
    <location>
        <begin position="633"/>
        <end position="702"/>
    </location>
</feature>
<dbReference type="Ensembl" id="ENSLLET00000044327.1">
    <property type="protein sequence ID" value="ENSLLEP00000042622.1"/>
    <property type="gene ID" value="ENSLLEG00000026943.1"/>
</dbReference>
<evidence type="ECO:0000259" key="14">
    <source>
        <dbReference type="PROSITE" id="PS50126"/>
    </source>
</evidence>
<evidence type="ECO:0000256" key="13">
    <source>
        <dbReference type="SAM" id="MobiDB-lite"/>
    </source>
</evidence>
<evidence type="ECO:0000256" key="10">
    <source>
        <dbReference type="ARBA" id="ARBA00062488"/>
    </source>
</evidence>
<dbReference type="InterPro" id="IPR008847">
    <property type="entry name" value="Suf"/>
</dbReference>
<dbReference type="PANTHER" id="PTHR23270">
    <property type="entry name" value="PROGRAMMED CELL DEATH PROTEIN 11 PRE-RRNA PROCESSING PROTEIN RRP5"/>
    <property type="match status" value="1"/>
</dbReference>
<keyword evidence="8" id="KW-0539">Nucleus</keyword>
<dbReference type="InterPro" id="IPR045209">
    <property type="entry name" value="Rrp5"/>
</dbReference>
<organism evidence="15 16">
    <name type="scientific">Leptobrachium leishanense</name>
    <name type="common">Leishan spiny toad</name>
    <dbReference type="NCBI Taxonomy" id="445787"/>
    <lineage>
        <taxon>Eukaryota</taxon>
        <taxon>Metazoa</taxon>
        <taxon>Chordata</taxon>
        <taxon>Craniata</taxon>
        <taxon>Vertebrata</taxon>
        <taxon>Euteleostomi</taxon>
        <taxon>Amphibia</taxon>
        <taxon>Batrachia</taxon>
        <taxon>Anura</taxon>
        <taxon>Pelobatoidea</taxon>
        <taxon>Megophryidae</taxon>
        <taxon>Leptobrachium</taxon>
    </lineage>
</organism>
<dbReference type="InterPro" id="IPR012340">
    <property type="entry name" value="NA-bd_OB-fold"/>
</dbReference>
<dbReference type="FunFam" id="2.40.50.140:FF:000148">
    <property type="entry name" value="protein RRP5 homolog isoform X1"/>
    <property type="match status" value="1"/>
</dbReference>
<dbReference type="CDD" id="cd05698">
    <property type="entry name" value="S1_Rrp5_repeat_hs6_sc5"/>
    <property type="match status" value="1"/>
</dbReference>
<gene>
    <name evidence="15" type="primary">PDCD11</name>
</gene>
<evidence type="ECO:0000256" key="7">
    <source>
        <dbReference type="ARBA" id="ARBA00022990"/>
    </source>
</evidence>
<accession>A0A8C5QWE8</accession>
<evidence type="ECO:0000256" key="12">
    <source>
        <dbReference type="ARBA" id="ARBA00080810"/>
    </source>
</evidence>
<dbReference type="InterPro" id="IPR003107">
    <property type="entry name" value="HAT"/>
</dbReference>
<dbReference type="Pfam" id="PF23459">
    <property type="entry name" value="S1_RRP5"/>
    <property type="match status" value="2"/>
</dbReference>
<dbReference type="Gene3D" id="1.25.40.10">
    <property type="entry name" value="Tetratricopeptide repeat domain"/>
    <property type="match status" value="2"/>
</dbReference>
<feature type="domain" description="S1 motif" evidence="14">
    <location>
        <begin position="36"/>
        <end position="120"/>
    </location>
</feature>
<feature type="region of interest" description="Disordered" evidence="13">
    <location>
        <begin position="1217"/>
        <end position="1251"/>
    </location>
</feature>
<protein>
    <recommendedName>
        <fullName evidence="11">Protein RRP5 homolog</fullName>
    </recommendedName>
    <alternativeName>
        <fullName evidence="12">Programmed cell death protein 11</fullName>
    </alternativeName>
</protein>
<evidence type="ECO:0000256" key="8">
    <source>
        <dbReference type="ARBA" id="ARBA00023242"/>
    </source>
</evidence>
<dbReference type="Pfam" id="PF00575">
    <property type="entry name" value="S1"/>
    <property type="match status" value="3"/>
</dbReference>
<dbReference type="InterPro" id="IPR003029">
    <property type="entry name" value="S1_domain"/>
</dbReference>
<dbReference type="SMART" id="SM00316">
    <property type="entry name" value="S1"/>
    <property type="match status" value="10"/>
</dbReference>
<dbReference type="Proteomes" id="UP000694569">
    <property type="component" value="Unplaced"/>
</dbReference>
<dbReference type="InterPro" id="IPR011990">
    <property type="entry name" value="TPR-like_helical_dom_sf"/>
</dbReference>
<keyword evidence="6" id="KW-0832">Ubl conjugation</keyword>
<keyword evidence="4" id="KW-0597">Phosphoprotein</keyword>
<sequence>KKKKKNAVKETSEPFRLEKRKATVTKEPPVTNLHVGMLMMGCIKEVKDFELTLSLPYGFTGYVQAVNVSEAYTKIISEQAEKDSLAPLSDLFAPGMLVRCAVSSLEKTSRGFHSIKLSVNPKDVNKALNASSLRPGMLLSGCVVSSEDHGYLIDLGVVGVKAFLPRQKAQVFLKQSGKAAALRVGQYLNCVIEEVKSDGRIGVSVDHLLVSYGISRNLSCPHALLCPFCLQVFADKVILSFLSSYTGTVDFLHLDPRKSGTYCVDQEVKACILWVNPSNKDIHLTLRQSFLHPGSSLRQLSSSQTGSVLENCTVKSLFKSVGALVTLDDGNVGFAFVSSYKDVSEFFLKEGTSHTVRVLEFSPMDEMLFGTVLSIGSVGMEVKVTSHITGLVPRLHLADVPLHHPELKYNKGLSIRCRVLTIIPSEKKLILTRKKTLINSKLTIISSYQDVQPGLVTHGFILSVKSYGCVVKFYNEVQGLVLRSELSAEHISNPEETFYVGQVVKVRVLDCDPAKERMTLSFRISEEENEQQPERHSDKGNLESGKVVDVKIVQKTETGLNVVTLPEEKHAFLPTMHLSDHVENCELLWRFLEKGDQLPGVMYLSRVLTKKPSLISSVLEGQCIKDMSEVQTGMILTGYVKTIMPYGIFVAFPYGLVGLAPNAALHDRFVPEITDHFKEGQTVVAKVTETDEVKKRFLVTLKMSECAPDDLSQGSFSGLSQCFSERQLLIHKTFPVSGHISTLVPGEKLTVVVEEVKEDGSILFSIGQIPGAETVSAVKHVVSGQKAKVVVLHVDPLKSEVFVSLDKTLLAKKKEKLTENSTHFALVQHIAQEFAVVSLEGSSHLAAIPVTRHFNDTYQPSSEKLHVGQRVSITLKTTSSKEHGLLLAVRNASGKTKRKGGQRKPKAVLAQSMENGLQVGEVVTGTVKTVKPNSVIVSITDKVFGFLHASQITEELQSGSCPTATLRPNQTISCRNVSVSPLGNLKGMFFLKFCKDLYSFVFQVLKRPDKHFRQGQALSATVVGVDESPNCLSLSLTGSRELKEGDIVIGCVKTFSPSTGLIVTLPFGKTGKADLTNLSDCYADATPDAFTPGKFVRCFVLSASGYIRLSLRQSRITPALNTKVVDPEITSVQDLEEGQLVNGFVEKISPRGLFFRYFVISGQFSGGEISLVETNLNPSNDGKGQSVTNVEAKPRLQIPSGFSWDVDVQTLKTSLVDVKKDSSDSEDEEEEPKPKTKKSAKEKALEKKEAEKELSKVEATLLDSSRQPQSADDFDRLVISSPNSSILWLQYMAFHLHATEIEKARAVAERALKTISFREEQEKLNVWVALLNLENMYGTEESLLKVFERAVQYNEPLKVFLQMADIYIKSEKFKEAENLFGTMLKRFRQESAVWLKNAAFLLKRGQGEATHRLLQRALKCLPDKEHVDVITKFAQLDMFESTLSNYPKRTDLWSVYIDLMMKHGSQKEVRDIFERVIHLSLAAKRIKFFFKRYLDYEKKHGTAESIQAVKEKALKYVESKSSLTST</sequence>
<evidence type="ECO:0000313" key="16">
    <source>
        <dbReference type="Proteomes" id="UP000694569"/>
    </source>
</evidence>
<dbReference type="GO" id="GO:0003723">
    <property type="term" value="F:RNA binding"/>
    <property type="evidence" value="ECO:0007669"/>
    <property type="project" value="TreeGrafter"/>
</dbReference>
<keyword evidence="16" id="KW-1185">Reference proteome</keyword>
<evidence type="ECO:0000256" key="4">
    <source>
        <dbReference type="ARBA" id="ARBA00022553"/>
    </source>
</evidence>
<feature type="domain" description="S1 motif" evidence="14">
    <location>
        <begin position="920"/>
        <end position="1037"/>
    </location>
</feature>
<dbReference type="CDD" id="cd05697">
    <property type="entry name" value="S1_Rrp5_repeat_hs5"/>
    <property type="match status" value="1"/>
</dbReference>
<keyword evidence="7" id="KW-0007">Acetylation</keyword>
<feature type="domain" description="S1 motif" evidence="14">
    <location>
        <begin position="365"/>
        <end position="434"/>
    </location>
</feature>
<evidence type="ECO:0000256" key="11">
    <source>
        <dbReference type="ARBA" id="ARBA00067510"/>
    </source>
</evidence>
<keyword evidence="2" id="KW-1017">Isopeptide bond</keyword>
<evidence type="ECO:0000256" key="2">
    <source>
        <dbReference type="ARBA" id="ARBA00022499"/>
    </source>
</evidence>
<evidence type="ECO:0000256" key="6">
    <source>
        <dbReference type="ARBA" id="ARBA00022843"/>
    </source>
</evidence>
<dbReference type="GO" id="GO:0006364">
    <property type="term" value="P:rRNA processing"/>
    <property type="evidence" value="ECO:0007669"/>
    <property type="project" value="UniProtKB-KW"/>
</dbReference>
<evidence type="ECO:0000256" key="9">
    <source>
        <dbReference type="ARBA" id="ARBA00059726"/>
    </source>
</evidence>
<keyword evidence="5" id="KW-0677">Repeat</keyword>
<comment type="subunit">
    <text evidence="10">Interacts with NF-kappa-B p50/NFKB1 and NF-kappa-B p65/RELA.</text>
</comment>
<evidence type="ECO:0000256" key="3">
    <source>
        <dbReference type="ARBA" id="ARBA00022552"/>
    </source>
</evidence>
<dbReference type="PANTHER" id="PTHR23270:SF10">
    <property type="entry name" value="PROTEIN RRP5 HOMOLOG"/>
    <property type="match status" value="1"/>
</dbReference>
<evidence type="ECO:0000256" key="5">
    <source>
        <dbReference type="ARBA" id="ARBA00022737"/>
    </source>
</evidence>
<name>A0A8C5QWE8_9ANUR</name>
<dbReference type="GO" id="GO:0032040">
    <property type="term" value="C:small-subunit processome"/>
    <property type="evidence" value="ECO:0007669"/>
    <property type="project" value="TreeGrafter"/>
</dbReference>
<feature type="domain" description="S1 motif" evidence="14">
    <location>
        <begin position="136"/>
        <end position="206"/>
    </location>
</feature>
<dbReference type="Gene3D" id="2.40.50.140">
    <property type="entry name" value="Nucleic acid-binding proteins"/>
    <property type="match status" value="7"/>
</dbReference>
<dbReference type="SUPFAM" id="SSF48452">
    <property type="entry name" value="TPR-like"/>
    <property type="match status" value="1"/>
</dbReference>
<reference evidence="15" key="1">
    <citation type="submission" date="2025-08" db="UniProtKB">
        <authorList>
            <consortium name="Ensembl"/>
        </authorList>
    </citation>
    <scope>IDENTIFICATION</scope>
</reference>
<dbReference type="OrthoDB" id="412781at2759"/>
<feature type="domain" description="S1 motif" evidence="14">
    <location>
        <begin position="1045"/>
        <end position="1114"/>
    </location>
</feature>
<dbReference type="GeneTree" id="ENSGT00390000012228"/>
<keyword evidence="3" id="KW-0698">rRNA processing</keyword>
<dbReference type="FunFam" id="1.25.40.10:FF:000065">
    <property type="entry name" value="Programmed cell death 11"/>
    <property type="match status" value="1"/>
</dbReference>
<dbReference type="FunFam" id="2.40.50.140:FF:000175">
    <property type="entry name" value="Programmed cell death 11"/>
    <property type="match status" value="1"/>
</dbReference>
<dbReference type="SUPFAM" id="SSF50249">
    <property type="entry name" value="Nucleic acid-binding proteins"/>
    <property type="match status" value="7"/>
</dbReference>
<dbReference type="FunFam" id="2.40.50.140:FF:000200">
    <property type="entry name" value="Programmed cell death 11"/>
    <property type="match status" value="1"/>
</dbReference>